<keyword evidence="1" id="KW-1133">Transmembrane helix</keyword>
<evidence type="ECO:0000256" key="1">
    <source>
        <dbReference type="SAM" id="Phobius"/>
    </source>
</evidence>
<keyword evidence="4" id="KW-1185">Reference proteome</keyword>
<evidence type="ECO:0000313" key="3">
    <source>
        <dbReference type="EnsemblMetazoa" id="CLYHEMP000105.2"/>
    </source>
</evidence>
<proteinExistence type="predicted"/>
<feature type="transmembrane region" description="Helical" evidence="1">
    <location>
        <begin position="284"/>
        <end position="303"/>
    </location>
</feature>
<keyword evidence="1" id="KW-0472">Membrane</keyword>
<accession>A0A7M5TQ15</accession>
<feature type="signal peptide" evidence="2">
    <location>
        <begin position="1"/>
        <end position="22"/>
    </location>
</feature>
<dbReference type="AlphaFoldDB" id="A0A7M5TQ15"/>
<sequence>MCTRSIGTSIAMVCIFCLIAQSDEIESSVVKKPKKYPKYCNTTYLLEEYLKKNRTLQPILPTYLRTCYNYRPIETNGCLIDGVGLWGFPERNKVKLSEDNFPMYQYTYGAYFARHANGCSMMYVQLIVDGKEFRRFYNELDVEDYNVSQGEIYMSEFGWFKRSYYGKIFEVRLYKFPGGQLLNQQKFIMPKDECEMEAMWSAIDYWREHKATKEGKNCPLFSSNMMIVLGEEFCNHALKEDKQNIARINTTMRKYLKWVDCKVYFNTEEISNEYKNREELSSLYVYWVPITIFCVIIIVAGLVSQKYRKKFSNSYTFTQTIPTQETFPQIQDTFS</sequence>
<dbReference type="Proteomes" id="UP000594262">
    <property type="component" value="Unplaced"/>
</dbReference>
<evidence type="ECO:0008006" key="5">
    <source>
        <dbReference type="Google" id="ProtNLM"/>
    </source>
</evidence>
<evidence type="ECO:0000256" key="2">
    <source>
        <dbReference type="SAM" id="SignalP"/>
    </source>
</evidence>
<dbReference type="EnsemblMetazoa" id="CLYHEMT000105.2">
    <property type="protein sequence ID" value="CLYHEMP000105.2"/>
    <property type="gene ID" value="CLYHEMG000105"/>
</dbReference>
<keyword evidence="1" id="KW-0812">Transmembrane</keyword>
<feature type="chain" id="PRO_5029626562" description="Cnidarian restricted protein" evidence="2">
    <location>
        <begin position="23"/>
        <end position="335"/>
    </location>
</feature>
<evidence type="ECO:0000313" key="4">
    <source>
        <dbReference type="Proteomes" id="UP000594262"/>
    </source>
</evidence>
<name>A0A7M5TQ15_9CNID</name>
<organism evidence="3 4">
    <name type="scientific">Clytia hemisphaerica</name>
    <dbReference type="NCBI Taxonomy" id="252671"/>
    <lineage>
        <taxon>Eukaryota</taxon>
        <taxon>Metazoa</taxon>
        <taxon>Cnidaria</taxon>
        <taxon>Hydrozoa</taxon>
        <taxon>Hydroidolina</taxon>
        <taxon>Leptothecata</taxon>
        <taxon>Obeliida</taxon>
        <taxon>Clytiidae</taxon>
        <taxon>Clytia</taxon>
    </lineage>
</organism>
<protein>
    <recommendedName>
        <fullName evidence="5">Cnidarian restricted protein</fullName>
    </recommendedName>
</protein>
<keyword evidence="2" id="KW-0732">Signal</keyword>
<reference evidence="3" key="1">
    <citation type="submission" date="2021-01" db="UniProtKB">
        <authorList>
            <consortium name="EnsemblMetazoa"/>
        </authorList>
    </citation>
    <scope>IDENTIFICATION</scope>
</reference>